<dbReference type="PANTHER" id="PTHR19327:SF0">
    <property type="entry name" value="GOLGIN SUBFAMILY A MEMBER 4"/>
    <property type="match status" value="1"/>
</dbReference>
<dbReference type="Proteomes" id="UP000243217">
    <property type="component" value="Unassembled WGS sequence"/>
</dbReference>
<feature type="coiled-coil region" evidence="1">
    <location>
        <begin position="883"/>
        <end position="935"/>
    </location>
</feature>
<sequence>MWSALFGPEDDNRPSDVLYGAGEEPDAMTMLLGRLTTLLERLGEADHARKQWEDKAKKLESTNRQLTHELEMSTDAQLRERIDDLTAMNSALNSVKVTLEKEVDAKETRVVEQENVVKTLEAKVEQLDADHKERLAQLEQLNAAKEDTEKEIQRLCRSFEMKVAEITELSKTLEAARAEHGEAQAVMQSTFEGQMNELSEQHEQVHAQDQAQLQETMNNVAHLQNCIAELEGQLAAQAHLEFELRQHVAKVQNDCELANEELCAEKARLTDALAKIHRLEMDHAAIKQLQSSWKEDAIRKLTEQVKIAQDELTRMMELNCELSERNLALEEELEGPNPALEHAQAHIQTLEDEIDEWRVNAESSKEIWTDTINKERETVAVQAARIEQLEASISELEESVNLVNNASESQLYALQAELDNLRYEMSTKTEEWASVHQELTAQLTERAGALQSQTAVHSAQVETLEETIKSIHAAKDKEVLAIHATLVKDKEELMAQLASAQENAANSTVNAQLEEENAKLLKSVNDHQSAQESWQAEKISLDETIAALQQELASTVAQRNELSAQLEALENIPSLEAANSDLSQKLSSYESINAELESEVSTLKASCADYEAQLNVLQQQIQNTQEFVGECEENALEWERKYDEVYNELDNLSATTSELRSIIETLEADKSNLESSLSSLQSELDAKQSLMDQQATQLHSESTNASEKIAQMMQDHQATLKHLHDDYKNQLAQAHSTIETLRSDVSAANAAKEVEEEFNKYKEHAQAEISSLQQELFAAHERIEELRASVQQEKQVSANLTTEHEAEKARLVALLDQGKQAFSVLKNKHTQMLDDFRKESEEKAALALVWQKKLNDATAKLSSEKAAIEADLAASKKMLSDVHASAELSNERLEEHIRELQHQMHLRENKFESETEDLLEEIANLNGQLTDIQVQNNVLSARSHRLARDLSQFMDLPPEDAVLIANPNTPNLWELLANGMEQLKSDLEVASTYASNLDQMENFDNVQDANFSTFSPSNVSAQDYIDREPAIAAT</sequence>
<dbReference type="EMBL" id="JNBS01000283">
    <property type="protein sequence ID" value="OQS07045.1"/>
    <property type="molecule type" value="Genomic_DNA"/>
</dbReference>
<comment type="caution">
    <text evidence="2">The sequence shown here is derived from an EMBL/GenBank/DDBJ whole genome shotgun (WGS) entry which is preliminary data.</text>
</comment>
<feature type="coiled-coil region" evidence="1">
    <location>
        <begin position="483"/>
        <end position="690"/>
    </location>
</feature>
<dbReference type="OrthoDB" id="10255522at2759"/>
<dbReference type="AlphaFoldDB" id="A0A1W0A9Y1"/>
<evidence type="ECO:0000313" key="3">
    <source>
        <dbReference type="Proteomes" id="UP000243217"/>
    </source>
</evidence>
<evidence type="ECO:0000313" key="2">
    <source>
        <dbReference type="EMBL" id="OQS07045.1"/>
    </source>
</evidence>
<feature type="coiled-coil region" evidence="1">
    <location>
        <begin position="724"/>
        <end position="803"/>
    </location>
</feature>
<dbReference type="Gene3D" id="1.10.287.1490">
    <property type="match status" value="1"/>
</dbReference>
<dbReference type="PANTHER" id="PTHR19327">
    <property type="entry name" value="GOLGIN"/>
    <property type="match status" value="1"/>
</dbReference>
<organism evidence="2 3">
    <name type="scientific">Thraustotheca clavata</name>
    <dbReference type="NCBI Taxonomy" id="74557"/>
    <lineage>
        <taxon>Eukaryota</taxon>
        <taxon>Sar</taxon>
        <taxon>Stramenopiles</taxon>
        <taxon>Oomycota</taxon>
        <taxon>Saprolegniomycetes</taxon>
        <taxon>Saprolegniales</taxon>
        <taxon>Achlyaceae</taxon>
        <taxon>Thraustotheca</taxon>
    </lineage>
</organism>
<gene>
    <name evidence="2" type="ORF">THRCLA_00946</name>
</gene>
<evidence type="ECO:0000256" key="1">
    <source>
        <dbReference type="SAM" id="Coils"/>
    </source>
</evidence>
<feature type="coiled-coil region" evidence="1">
    <location>
        <begin position="298"/>
        <end position="424"/>
    </location>
</feature>
<dbReference type="STRING" id="74557.A0A1W0A9Y1"/>
<protein>
    <submittedName>
        <fullName evidence="2">Uncharacterized protein</fullName>
    </submittedName>
</protein>
<name>A0A1W0A9Y1_9STRA</name>
<keyword evidence="1" id="KW-0175">Coiled coil</keyword>
<feature type="coiled-coil region" evidence="1">
    <location>
        <begin position="42"/>
        <end position="186"/>
    </location>
</feature>
<accession>A0A1W0A9Y1</accession>
<keyword evidence="3" id="KW-1185">Reference proteome</keyword>
<reference evidence="2 3" key="1">
    <citation type="journal article" date="2014" name="Genome Biol. Evol.">
        <title>The secreted proteins of Achlya hypogyna and Thraustotheca clavata identify the ancestral oomycete secretome and reveal gene acquisitions by horizontal gene transfer.</title>
        <authorList>
            <person name="Misner I."/>
            <person name="Blouin N."/>
            <person name="Leonard G."/>
            <person name="Richards T.A."/>
            <person name="Lane C.E."/>
        </authorList>
    </citation>
    <scope>NUCLEOTIDE SEQUENCE [LARGE SCALE GENOMIC DNA]</scope>
    <source>
        <strain evidence="2 3">ATCC 34112</strain>
    </source>
</reference>
<proteinExistence type="predicted"/>